<feature type="transmembrane region" description="Helical" evidence="5">
    <location>
        <begin position="101"/>
        <end position="123"/>
    </location>
</feature>
<feature type="transmembrane region" description="Helical" evidence="5">
    <location>
        <begin position="226"/>
        <end position="244"/>
    </location>
</feature>
<dbReference type="EMBL" id="VBOS01000079">
    <property type="protein sequence ID" value="TMQ58459.1"/>
    <property type="molecule type" value="Genomic_DNA"/>
</dbReference>
<evidence type="ECO:0000256" key="1">
    <source>
        <dbReference type="ARBA" id="ARBA00004141"/>
    </source>
</evidence>
<keyword evidence="3 5" id="KW-1133">Transmembrane helix</keyword>
<dbReference type="GO" id="GO:0140359">
    <property type="term" value="F:ABC-type transporter activity"/>
    <property type="evidence" value="ECO:0007669"/>
    <property type="project" value="InterPro"/>
</dbReference>
<evidence type="ECO:0000256" key="4">
    <source>
        <dbReference type="ARBA" id="ARBA00023136"/>
    </source>
</evidence>
<comment type="caution">
    <text evidence="7">The sequence shown here is derived from an EMBL/GenBank/DDBJ whole genome shotgun (WGS) entry which is preliminary data.</text>
</comment>
<dbReference type="InterPro" id="IPR047817">
    <property type="entry name" value="ABC2_TM_bact-type"/>
</dbReference>
<dbReference type="Proteomes" id="UP000317716">
    <property type="component" value="Unassembled WGS sequence"/>
</dbReference>
<accession>A0A538T489</accession>
<comment type="similarity">
    <text evidence="5">Belongs to the ABC-2 integral membrane protein family.</text>
</comment>
<evidence type="ECO:0000256" key="2">
    <source>
        <dbReference type="ARBA" id="ARBA00022692"/>
    </source>
</evidence>
<dbReference type="AlphaFoldDB" id="A0A538T489"/>
<sequence length="247" mass="26383">MRGLLKLTWLEIRIFVREPLGFVSAVGIPLAMFLVLGRSVSPGTDHSARTTQFLAQDLPLFVSIFISINAAISLIAVISIYREGGILKRLRATPLRPAVILGAHVLAKLVFTGIALLVMVLAGRRFYPVALHAHAPGFALAVVVSTVAILCMGFVIASMVGAARFAQLIGGVVFYPMLVVSGMFVPLSSLPQPMALLGRALPMSHAVALLRGAWVGAGWPVLLPDLGALVLTIVICLALTTRVFRWE</sequence>
<keyword evidence="5" id="KW-1003">Cell membrane</keyword>
<organism evidence="7 8">
    <name type="scientific">Eiseniibacteriota bacterium</name>
    <dbReference type="NCBI Taxonomy" id="2212470"/>
    <lineage>
        <taxon>Bacteria</taxon>
        <taxon>Candidatus Eiseniibacteriota</taxon>
    </lineage>
</organism>
<feature type="transmembrane region" description="Helical" evidence="5">
    <location>
        <begin position="165"/>
        <end position="184"/>
    </location>
</feature>
<dbReference type="InterPro" id="IPR013525">
    <property type="entry name" value="ABC2_TM"/>
</dbReference>
<evidence type="ECO:0000313" key="8">
    <source>
        <dbReference type="Proteomes" id="UP000317716"/>
    </source>
</evidence>
<evidence type="ECO:0000256" key="5">
    <source>
        <dbReference type="RuleBase" id="RU361157"/>
    </source>
</evidence>
<comment type="subcellular location">
    <subcellularLocation>
        <location evidence="5">Cell membrane</location>
        <topology evidence="5">Multi-pass membrane protein</topology>
    </subcellularLocation>
    <subcellularLocation>
        <location evidence="1">Membrane</location>
        <topology evidence="1">Multi-pass membrane protein</topology>
    </subcellularLocation>
</comment>
<keyword evidence="2 5" id="KW-0812">Transmembrane</keyword>
<dbReference type="PANTHER" id="PTHR43027:SF2">
    <property type="entry name" value="TRANSPORT PERMEASE PROTEIN"/>
    <property type="match status" value="1"/>
</dbReference>
<feature type="transmembrane region" description="Helical" evidence="5">
    <location>
        <begin position="135"/>
        <end position="159"/>
    </location>
</feature>
<name>A0A538T489_UNCEI</name>
<evidence type="ECO:0000313" key="7">
    <source>
        <dbReference type="EMBL" id="TMQ58459.1"/>
    </source>
</evidence>
<gene>
    <name evidence="7" type="ORF">E6K72_02635</name>
</gene>
<dbReference type="PIRSF" id="PIRSF006648">
    <property type="entry name" value="DrrB"/>
    <property type="match status" value="1"/>
</dbReference>
<dbReference type="GO" id="GO:0043190">
    <property type="term" value="C:ATP-binding cassette (ABC) transporter complex"/>
    <property type="evidence" value="ECO:0007669"/>
    <property type="project" value="InterPro"/>
</dbReference>
<protein>
    <recommendedName>
        <fullName evidence="5">Transport permease protein</fullName>
    </recommendedName>
</protein>
<evidence type="ECO:0000259" key="6">
    <source>
        <dbReference type="PROSITE" id="PS51012"/>
    </source>
</evidence>
<keyword evidence="4 5" id="KW-0472">Membrane</keyword>
<feature type="domain" description="ABC transmembrane type-2" evidence="6">
    <location>
        <begin position="20"/>
        <end position="247"/>
    </location>
</feature>
<feature type="transmembrane region" description="Helical" evidence="5">
    <location>
        <begin position="20"/>
        <end position="37"/>
    </location>
</feature>
<reference evidence="7 8" key="1">
    <citation type="journal article" date="2019" name="Nat. Microbiol.">
        <title>Mediterranean grassland soil C-N compound turnover is dependent on rainfall and depth, and is mediated by genomically divergent microorganisms.</title>
        <authorList>
            <person name="Diamond S."/>
            <person name="Andeer P.F."/>
            <person name="Li Z."/>
            <person name="Crits-Christoph A."/>
            <person name="Burstein D."/>
            <person name="Anantharaman K."/>
            <person name="Lane K.R."/>
            <person name="Thomas B.C."/>
            <person name="Pan C."/>
            <person name="Northen T.R."/>
            <person name="Banfield J.F."/>
        </authorList>
    </citation>
    <scope>NUCLEOTIDE SEQUENCE [LARGE SCALE GENOMIC DNA]</scope>
    <source>
        <strain evidence="7">WS_2</strain>
    </source>
</reference>
<dbReference type="InterPro" id="IPR052902">
    <property type="entry name" value="ABC-2_transporter"/>
</dbReference>
<keyword evidence="5" id="KW-0813">Transport</keyword>
<dbReference type="PANTHER" id="PTHR43027">
    <property type="entry name" value="DOXORUBICIN RESISTANCE ABC TRANSPORTER PERMEASE PROTEIN DRRC-RELATED"/>
    <property type="match status" value="1"/>
</dbReference>
<dbReference type="PROSITE" id="PS51012">
    <property type="entry name" value="ABC_TM2"/>
    <property type="match status" value="1"/>
</dbReference>
<proteinExistence type="inferred from homology"/>
<feature type="transmembrane region" description="Helical" evidence="5">
    <location>
        <begin position="58"/>
        <end position="81"/>
    </location>
</feature>
<dbReference type="InterPro" id="IPR000412">
    <property type="entry name" value="ABC_2_transport"/>
</dbReference>
<evidence type="ECO:0000256" key="3">
    <source>
        <dbReference type="ARBA" id="ARBA00022989"/>
    </source>
</evidence>
<dbReference type="Pfam" id="PF01061">
    <property type="entry name" value="ABC2_membrane"/>
    <property type="match status" value="1"/>
</dbReference>